<dbReference type="InterPro" id="IPR014756">
    <property type="entry name" value="Ig_E-set"/>
</dbReference>
<evidence type="ECO:0000313" key="3">
    <source>
        <dbReference type="EMBL" id="KAK3085497.1"/>
    </source>
</evidence>
<dbReference type="GO" id="GO:0003810">
    <property type="term" value="F:protein-glutamine gamma-glutamyltransferase activity"/>
    <property type="evidence" value="ECO:0007669"/>
    <property type="project" value="TreeGrafter"/>
</dbReference>
<protein>
    <recommendedName>
        <fullName evidence="2">Transglutaminase N-terminal domain-containing protein</fullName>
    </recommendedName>
</protein>
<dbReference type="InterPro" id="IPR050779">
    <property type="entry name" value="Transglutaminase"/>
</dbReference>
<dbReference type="EMBL" id="VSWD01000012">
    <property type="protein sequence ID" value="KAK3085497.1"/>
    <property type="molecule type" value="Genomic_DNA"/>
</dbReference>
<proteinExistence type="inferred from homology"/>
<comment type="caution">
    <text evidence="3">The sequence shown here is derived from an EMBL/GenBank/DDBJ whole genome shotgun (WGS) entry which is preliminary data.</text>
</comment>
<dbReference type="SUPFAM" id="SSF54001">
    <property type="entry name" value="Cysteine proteinases"/>
    <property type="match status" value="1"/>
</dbReference>
<dbReference type="InterPro" id="IPR036985">
    <property type="entry name" value="Transglutaminase-like_sf"/>
</dbReference>
<evidence type="ECO:0000256" key="1">
    <source>
        <dbReference type="ARBA" id="ARBA00005968"/>
    </source>
</evidence>
<dbReference type="Gene3D" id="3.90.260.10">
    <property type="entry name" value="Transglutaminase-like"/>
    <property type="match status" value="2"/>
</dbReference>
<keyword evidence="4" id="KW-1185">Reference proteome</keyword>
<feature type="domain" description="Transglutaminase N-terminal" evidence="2">
    <location>
        <begin position="6"/>
        <end position="121"/>
    </location>
</feature>
<sequence length="521" mass="59385">DLKVEDIDLLIEENSKDHHADKYDLTDSSAKLVLRRASSFSVKIRFSRKFNLQEDTVRFAFTAGDYPQHGDGSLVHFSLTEMDPRGKWSAEMTEEKENEIKVQITIPADCLVCKWQFKVEILEAEDGKTIVHLNKKIFPIDVYIIFNPWNKADTVYLEDDDLLQEYVLNDTGAIWVKNSSVYRPWSFGQFEKNILDCTMYLLDSSDTHESVKVRGNSVLVSRKLSAVVREEIKIASLFFNIPVIRGYALLRNFHVWNEVWMRRPDIPKANYDGWQVIDCTPQEESQGIYQCGPIPVAAIKEGDISYNYDGAFIFAEVNADIVTWVVDRDGTLYLSDINRKHDVGPGKEFSTQVQLIATRTGFLIFGAAFNSAELFDISGGKYMDTGIKDCSEVVYQALCKIVGYEEHVKFNRVCSYLFTSRVSFTRIDNGDIQRNISPKAGSKGPFTSPHDTMPLIDSGSRAEGLNFKTSDHDIMCLIKELKVIQSPSEKNNYESPYVLLIEKYNTKPGFVRLKPLFTCFL</sequence>
<dbReference type="InterPro" id="IPR001102">
    <property type="entry name" value="Transglutaminase_N"/>
</dbReference>
<comment type="similarity">
    <text evidence="1">Belongs to the transglutaminase superfamily. Transglutaminase family.</text>
</comment>
<dbReference type="Pfam" id="PF00868">
    <property type="entry name" value="Transglut_N"/>
    <property type="match status" value="1"/>
</dbReference>
<dbReference type="InterPro" id="IPR013783">
    <property type="entry name" value="Ig-like_fold"/>
</dbReference>
<feature type="non-terminal residue" evidence="3">
    <location>
        <position position="1"/>
    </location>
</feature>
<accession>A0AA89BNG2</accession>
<name>A0AA89BNG2_PINIB</name>
<dbReference type="AlphaFoldDB" id="A0AA89BNG2"/>
<gene>
    <name evidence="3" type="ORF">FSP39_004245</name>
</gene>
<organism evidence="3 4">
    <name type="scientific">Pinctada imbricata</name>
    <name type="common">Atlantic pearl-oyster</name>
    <name type="synonym">Pinctada martensii</name>
    <dbReference type="NCBI Taxonomy" id="66713"/>
    <lineage>
        <taxon>Eukaryota</taxon>
        <taxon>Metazoa</taxon>
        <taxon>Spiralia</taxon>
        <taxon>Lophotrochozoa</taxon>
        <taxon>Mollusca</taxon>
        <taxon>Bivalvia</taxon>
        <taxon>Autobranchia</taxon>
        <taxon>Pteriomorphia</taxon>
        <taxon>Pterioida</taxon>
        <taxon>Pterioidea</taxon>
        <taxon>Pteriidae</taxon>
        <taxon>Pinctada</taxon>
    </lineage>
</organism>
<dbReference type="PANTHER" id="PTHR11590">
    <property type="entry name" value="PROTEIN-GLUTAMINE GAMMA-GLUTAMYLTRANSFERASE"/>
    <property type="match status" value="1"/>
</dbReference>
<dbReference type="Gene3D" id="2.60.40.10">
    <property type="entry name" value="Immunoglobulins"/>
    <property type="match status" value="1"/>
</dbReference>
<dbReference type="InterPro" id="IPR038765">
    <property type="entry name" value="Papain-like_cys_pep_sf"/>
</dbReference>
<dbReference type="PANTHER" id="PTHR11590:SF40">
    <property type="entry name" value="HEMOCYTE PROTEIN-GLUTAMINE GAMMA-GLUTAMYLTRANSFERASE-LIKE PROTEIN"/>
    <property type="match status" value="1"/>
</dbReference>
<evidence type="ECO:0000313" key="4">
    <source>
        <dbReference type="Proteomes" id="UP001186944"/>
    </source>
</evidence>
<dbReference type="SUPFAM" id="SSF81296">
    <property type="entry name" value="E set domains"/>
    <property type="match status" value="1"/>
</dbReference>
<evidence type="ECO:0000259" key="2">
    <source>
        <dbReference type="Pfam" id="PF00868"/>
    </source>
</evidence>
<reference evidence="3" key="1">
    <citation type="submission" date="2019-08" db="EMBL/GenBank/DDBJ databases">
        <title>The improved chromosome-level genome for the pearl oyster Pinctada fucata martensii using PacBio sequencing and Hi-C.</title>
        <authorList>
            <person name="Zheng Z."/>
        </authorList>
    </citation>
    <scope>NUCLEOTIDE SEQUENCE</scope>
    <source>
        <strain evidence="3">ZZ-2019</strain>
        <tissue evidence="3">Adductor muscle</tissue>
    </source>
</reference>
<dbReference type="Proteomes" id="UP001186944">
    <property type="component" value="Unassembled WGS sequence"/>
</dbReference>